<dbReference type="PANTHER" id="PTHR43014:SF2">
    <property type="entry name" value="MERCURIC REDUCTASE"/>
    <property type="match status" value="1"/>
</dbReference>
<evidence type="ECO:0000313" key="11">
    <source>
        <dbReference type="Proteomes" id="UP000007089"/>
    </source>
</evidence>
<dbReference type="PANTHER" id="PTHR43014">
    <property type="entry name" value="MERCURIC REDUCTASE"/>
    <property type="match status" value="1"/>
</dbReference>
<feature type="binding site" evidence="6">
    <location>
        <position position="51"/>
    </location>
    <ligand>
        <name>FAD</name>
        <dbReference type="ChEBI" id="CHEBI:57692"/>
    </ligand>
</feature>
<evidence type="ECO:0000256" key="4">
    <source>
        <dbReference type="ARBA" id="ARBA00023002"/>
    </source>
</evidence>
<feature type="active site" description="Proton acceptor" evidence="5">
    <location>
        <position position="438"/>
    </location>
</feature>
<dbReference type="GO" id="GO:0003955">
    <property type="term" value="F:NAD(P)H dehydrogenase (quinone) activity"/>
    <property type="evidence" value="ECO:0007669"/>
    <property type="project" value="TreeGrafter"/>
</dbReference>
<feature type="disulfide bond" description="Redox-active" evidence="7">
    <location>
        <begin position="42"/>
        <end position="47"/>
    </location>
</feature>
<dbReference type="GO" id="GO:0050660">
    <property type="term" value="F:flavin adenine dinucleotide binding"/>
    <property type="evidence" value="ECO:0007669"/>
    <property type="project" value="TreeGrafter"/>
</dbReference>
<dbReference type="Pfam" id="PF02852">
    <property type="entry name" value="Pyr_redox_dim"/>
    <property type="match status" value="1"/>
</dbReference>
<keyword evidence="6" id="KW-0520">NAD</keyword>
<dbReference type="InterPro" id="IPR001100">
    <property type="entry name" value="Pyr_nuc-diS_OxRdtase"/>
</dbReference>
<feature type="binding site" evidence="6">
    <location>
        <begin position="177"/>
        <end position="184"/>
    </location>
    <ligand>
        <name>NAD(+)</name>
        <dbReference type="ChEBI" id="CHEBI:57540"/>
    </ligand>
</feature>
<dbReference type="InterPro" id="IPR016156">
    <property type="entry name" value="FAD/NAD-linked_Rdtase_dimer_sf"/>
</dbReference>
<dbReference type="InterPro" id="IPR023753">
    <property type="entry name" value="FAD/NAD-binding_dom"/>
</dbReference>
<evidence type="ECO:0000313" key="10">
    <source>
        <dbReference type="EMBL" id="ACL65083.1"/>
    </source>
</evidence>
<dbReference type="KEGG" id="acp:A2cp1_1741"/>
<feature type="domain" description="Pyridine nucleotide-disulphide oxidoreductase dimerisation" evidence="8">
    <location>
        <begin position="340"/>
        <end position="448"/>
    </location>
</feature>
<feature type="binding site" evidence="6">
    <location>
        <position position="305"/>
    </location>
    <ligand>
        <name>NAD(+)</name>
        <dbReference type="ChEBI" id="CHEBI:57540"/>
    </ligand>
</feature>
<evidence type="ECO:0000256" key="2">
    <source>
        <dbReference type="ARBA" id="ARBA00022630"/>
    </source>
</evidence>
<gene>
    <name evidence="10" type="ordered locus">A2cp1_1741</name>
</gene>
<keyword evidence="3 6" id="KW-0274">FAD</keyword>
<dbReference type="InterPro" id="IPR004099">
    <property type="entry name" value="Pyr_nucl-diS_OxRdtase_dimer"/>
</dbReference>
<dbReference type="EMBL" id="CP001359">
    <property type="protein sequence ID" value="ACL65083.1"/>
    <property type="molecule type" value="Genomic_DNA"/>
</dbReference>
<dbReference type="SUPFAM" id="SSF55424">
    <property type="entry name" value="FAD/NAD-linked reductases, dimerisation (C-terminal) domain"/>
    <property type="match status" value="1"/>
</dbReference>
<evidence type="ECO:0000256" key="1">
    <source>
        <dbReference type="ARBA" id="ARBA00007532"/>
    </source>
</evidence>
<keyword evidence="11" id="KW-1185">Reference proteome</keyword>
<reference evidence="10" key="1">
    <citation type="submission" date="2009-01" db="EMBL/GenBank/DDBJ databases">
        <title>Complete sequence of Anaeromyxobacter dehalogenans 2CP-1.</title>
        <authorList>
            <consortium name="US DOE Joint Genome Institute"/>
            <person name="Lucas S."/>
            <person name="Copeland A."/>
            <person name="Lapidus A."/>
            <person name="Glavina del Rio T."/>
            <person name="Dalin E."/>
            <person name="Tice H."/>
            <person name="Bruce D."/>
            <person name="Goodwin L."/>
            <person name="Pitluck S."/>
            <person name="Saunders E."/>
            <person name="Brettin T."/>
            <person name="Detter J.C."/>
            <person name="Han C."/>
            <person name="Larimer F."/>
            <person name="Land M."/>
            <person name="Hauser L."/>
            <person name="Kyrpides N."/>
            <person name="Ovchinnikova G."/>
            <person name="Beliaev A.S."/>
            <person name="Richardson P."/>
        </authorList>
    </citation>
    <scope>NUCLEOTIDE SEQUENCE</scope>
    <source>
        <strain evidence="10">2CP-1</strain>
    </source>
</reference>
<proteinExistence type="inferred from homology"/>
<accession>B8J6A2</accession>
<dbReference type="PIRSF" id="PIRSF000350">
    <property type="entry name" value="Mercury_reductase_MerA"/>
    <property type="match status" value="1"/>
</dbReference>
<evidence type="ECO:0000256" key="7">
    <source>
        <dbReference type="PIRSR" id="PIRSR000350-4"/>
    </source>
</evidence>
<protein>
    <submittedName>
        <fullName evidence="10">Pyridine nucleotide-disulphide oxidoreductase dimerisation region</fullName>
    </submittedName>
</protein>
<dbReference type="Gene3D" id="3.50.50.60">
    <property type="entry name" value="FAD/NAD(P)-binding domain"/>
    <property type="match status" value="2"/>
</dbReference>
<evidence type="ECO:0000259" key="8">
    <source>
        <dbReference type="Pfam" id="PF02852"/>
    </source>
</evidence>
<dbReference type="FunFam" id="3.30.390.30:FF:000001">
    <property type="entry name" value="Dihydrolipoyl dehydrogenase"/>
    <property type="match status" value="1"/>
</dbReference>
<keyword evidence="6" id="KW-0547">Nucleotide-binding</keyword>
<dbReference type="Gene3D" id="3.30.390.30">
    <property type="match status" value="1"/>
</dbReference>
<dbReference type="PRINTS" id="PR00411">
    <property type="entry name" value="PNDRDTASEI"/>
</dbReference>
<dbReference type="InterPro" id="IPR036188">
    <property type="entry name" value="FAD/NAD-bd_sf"/>
</dbReference>
<dbReference type="Pfam" id="PF07992">
    <property type="entry name" value="Pyr_redox_2"/>
    <property type="match status" value="1"/>
</dbReference>
<comment type="similarity">
    <text evidence="1">Belongs to the class-I pyridine nucleotide-disulfide oxidoreductase family.</text>
</comment>
<keyword evidence="4" id="KW-0560">Oxidoreductase</keyword>
<name>B8J6A2_ANAD2</name>
<evidence type="ECO:0000259" key="9">
    <source>
        <dbReference type="Pfam" id="PF07992"/>
    </source>
</evidence>
<dbReference type="RefSeq" id="WP_012633009.1">
    <property type="nucleotide sequence ID" value="NC_011891.1"/>
</dbReference>
<dbReference type="Proteomes" id="UP000007089">
    <property type="component" value="Chromosome"/>
</dbReference>
<dbReference type="AlphaFoldDB" id="B8J6A2"/>
<dbReference type="PRINTS" id="PR00368">
    <property type="entry name" value="FADPNR"/>
</dbReference>
<feature type="binding site" evidence="6">
    <location>
        <position position="264"/>
    </location>
    <ligand>
        <name>NAD(+)</name>
        <dbReference type="ChEBI" id="CHEBI:57540"/>
    </ligand>
</feature>
<comment type="cofactor">
    <cofactor evidence="6">
        <name>FAD</name>
        <dbReference type="ChEBI" id="CHEBI:57692"/>
    </cofactor>
    <text evidence="6">Binds 1 FAD per subunit.</text>
</comment>
<evidence type="ECO:0000256" key="6">
    <source>
        <dbReference type="PIRSR" id="PIRSR000350-3"/>
    </source>
</evidence>
<dbReference type="SUPFAM" id="SSF51905">
    <property type="entry name" value="FAD/NAD(P)-binding domain"/>
    <property type="match status" value="1"/>
</dbReference>
<organism evidence="10 11">
    <name type="scientific">Anaeromyxobacter dehalogenans (strain ATCC BAA-258 / DSM 21875 / 2CP-1)</name>
    <dbReference type="NCBI Taxonomy" id="455488"/>
    <lineage>
        <taxon>Bacteria</taxon>
        <taxon>Pseudomonadati</taxon>
        <taxon>Myxococcota</taxon>
        <taxon>Myxococcia</taxon>
        <taxon>Myxococcales</taxon>
        <taxon>Cystobacterineae</taxon>
        <taxon>Anaeromyxobacteraceae</taxon>
        <taxon>Anaeromyxobacter</taxon>
    </lineage>
</organism>
<evidence type="ECO:0000256" key="3">
    <source>
        <dbReference type="ARBA" id="ARBA00022827"/>
    </source>
</evidence>
<keyword evidence="2" id="KW-0285">Flavoprotein</keyword>
<evidence type="ECO:0000256" key="5">
    <source>
        <dbReference type="PIRSR" id="PIRSR000350-2"/>
    </source>
</evidence>
<dbReference type="HOGENOM" id="CLU_016755_1_2_7"/>
<feature type="domain" description="FAD/NAD(P)-binding" evidence="9">
    <location>
        <begin position="6"/>
        <end position="318"/>
    </location>
</feature>
<sequence length="459" mass="47907">MATDLDVLVLGSGQAGVPLAARLAAAGRRVALVERGDLGGTCVNAGCTPTKTLIASARAAHVARTAGRLGIRAGEVQVDLGAAMDRKDAVVARWREGVRQRLEAAAPRLRLVHGPARFVAPREVEVAGERLAAPVVIVNVGARPAVAPVPGLDRVPFLTSTGALALRALPAHLVVLGGGYVGCELAQLFRRFGAGVTVIDPSPHLLAREDEAVSAALEEVFRREGIRLALGAAAEAVEGGAGAVRVRLAGGAVEEGSHLLVATGRRPNTDDLGCDAAGVALDRRGFVEVDARYCTSAEGVYAVGDAAGGPQFTHSAWDDHRILFDLLLGRGRRTRDDRLVPHVVFTDPQVGVVGLTEREARARGVPFELATLPYSAVARAVEVDEPDGVVRVLVDPRDERILGAAVVGAEGGELVHVLAALMQAGASARALVDMEMAHPTFCEGLQSAVMTLERFALRP</sequence>